<dbReference type="GO" id="GO:0005829">
    <property type="term" value="C:cytosol"/>
    <property type="evidence" value="ECO:0007669"/>
    <property type="project" value="TreeGrafter"/>
</dbReference>
<name>A0A0H3ZSR3_VIBSP</name>
<keyword evidence="3" id="KW-0413">Isomerase</keyword>
<evidence type="ECO:0000256" key="1">
    <source>
        <dbReference type="ARBA" id="ARBA00001933"/>
    </source>
</evidence>
<dbReference type="PANTHER" id="PTHR30511:SF3">
    <property type="entry name" value="LYSINE RACEMASE"/>
    <property type="match status" value="1"/>
</dbReference>
<evidence type="ECO:0000313" key="5">
    <source>
        <dbReference type="EMBL" id="AKN37507.1"/>
    </source>
</evidence>
<dbReference type="GO" id="GO:0008784">
    <property type="term" value="F:alanine racemase activity"/>
    <property type="evidence" value="ECO:0007669"/>
    <property type="project" value="TreeGrafter"/>
</dbReference>
<feature type="domain" description="Alanine racemase N-terminal" evidence="4">
    <location>
        <begin position="8"/>
        <end position="226"/>
    </location>
</feature>
<dbReference type="CDD" id="cd06815">
    <property type="entry name" value="PLPDE_III_AR_like_1"/>
    <property type="match status" value="1"/>
</dbReference>
<dbReference type="GO" id="GO:0030170">
    <property type="term" value="F:pyridoxal phosphate binding"/>
    <property type="evidence" value="ECO:0007669"/>
    <property type="project" value="TreeGrafter"/>
</dbReference>
<dbReference type="Gene3D" id="3.20.20.10">
    <property type="entry name" value="Alanine racemase"/>
    <property type="match status" value="1"/>
</dbReference>
<accession>A0A0H3ZSR3</accession>
<evidence type="ECO:0000256" key="3">
    <source>
        <dbReference type="ARBA" id="ARBA00023235"/>
    </source>
</evidence>
<protein>
    <submittedName>
        <fullName evidence="5">Putative amino acid racemase</fullName>
    </submittedName>
</protein>
<evidence type="ECO:0000259" key="4">
    <source>
        <dbReference type="Pfam" id="PF01168"/>
    </source>
</evidence>
<dbReference type="EMBL" id="KP795538">
    <property type="protein sequence ID" value="AKN37507.1"/>
    <property type="molecule type" value="Genomic_DNA"/>
</dbReference>
<proteinExistence type="predicted"/>
<dbReference type="InterPro" id="IPR001608">
    <property type="entry name" value="Ala_racemase_N"/>
</dbReference>
<reference evidence="5" key="1">
    <citation type="journal article" date="2015" name="MBio">
        <title>Eco-Evolutionary Dynamics of Episomes among Ecologically Cohesive Bacterial Populations.</title>
        <authorList>
            <person name="Xue H."/>
            <person name="Cordero O.X."/>
            <person name="Camas F.M."/>
            <person name="Trimble W."/>
            <person name="Meyer F."/>
            <person name="Guglielmini J."/>
            <person name="Rocha E.P."/>
            <person name="Polz M.F."/>
        </authorList>
    </citation>
    <scope>NUCLEOTIDE SEQUENCE</scope>
    <source>
        <strain evidence="5">5S_214</strain>
    </source>
</reference>
<comment type="cofactor">
    <cofactor evidence="1">
        <name>pyridoxal 5'-phosphate</name>
        <dbReference type="ChEBI" id="CHEBI:597326"/>
    </cofactor>
</comment>
<dbReference type="SUPFAM" id="SSF51419">
    <property type="entry name" value="PLP-binding barrel"/>
    <property type="match status" value="1"/>
</dbReference>
<dbReference type="AlphaFoldDB" id="A0A0H3ZSR3"/>
<keyword evidence="2" id="KW-0663">Pyridoxal phosphate</keyword>
<evidence type="ECO:0000256" key="2">
    <source>
        <dbReference type="ARBA" id="ARBA00022898"/>
    </source>
</evidence>
<dbReference type="InterPro" id="IPR029066">
    <property type="entry name" value="PLP-binding_barrel"/>
</dbReference>
<organism evidence="5">
    <name type="scientific">Vibrio splendidus</name>
    <dbReference type="NCBI Taxonomy" id="29497"/>
    <lineage>
        <taxon>Bacteria</taxon>
        <taxon>Pseudomonadati</taxon>
        <taxon>Pseudomonadota</taxon>
        <taxon>Gammaproteobacteria</taxon>
        <taxon>Vibrionales</taxon>
        <taxon>Vibrionaceae</taxon>
        <taxon>Vibrio</taxon>
    </lineage>
</organism>
<dbReference type="InterPro" id="IPR000821">
    <property type="entry name" value="Ala_racemase"/>
</dbReference>
<dbReference type="PANTHER" id="PTHR30511">
    <property type="entry name" value="ALANINE RACEMASE"/>
    <property type="match status" value="1"/>
</dbReference>
<dbReference type="Pfam" id="PF01168">
    <property type="entry name" value="Ala_racemase_N"/>
    <property type="match status" value="1"/>
</dbReference>
<sequence>MNYPRLDIDCGKVHHNAQFLISQLSLKNISVTPVTKAFLGHPIIAQVLIDAGATMLADSRIENLQKMTESGISIPKMLIRTPMLSQVASIIKYSDMSLNSEVEVIQRLSHAAEQQNCCHGIIIMVELGDLREGVMPNRVIDFIREIISLPNITIKGIGTNLACRYGVAPDDQNMSILSELADGIEATFGVSLEIISGGNSASVNWALQRTGLTRVNNLRIGEAIFLGCEPLEHENIKGLHTDAVSLTAEVIESKTKPTLPWGSRGLNAFGEKENLQDRGEVSQAILALGRQDVCVSGLKAPNGIKIMSSTSDHLVLESSQKPLFVGEKVTFSLDYSALLSSMSSRYIHKYFKAPKWRRKEEGAHNATNNCNSLRQCHA</sequence>